<evidence type="ECO:0000313" key="1">
    <source>
        <dbReference type="EMBL" id="SEF14974.1"/>
    </source>
</evidence>
<name>A0A1H5PMN8_9ACTN</name>
<dbReference type="RefSeq" id="WP_069109331.1">
    <property type="nucleotide sequence ID" value="NZ_FNUC01000004.1"/>
</dbReference>
<dbReference type="STRING" id="561176.SAMN04488561_4800"/>
<reference evidence="2" key="1">
    <citation type="submission" date="2016-10" db="EMBL/GenBank/DDBJ databases">
        <authorList>
            <person name="Varghese N."/>
            <person name="Submissions S."/>
        </authorList>
    </citation>
    <scope>NUCLEOTIDE SEQUENCE [LARGE SCALE GENOMIC DNA]</scope>
    <source>
        <strain evidence="2">DSM 45237</strain>
    </source>
</reference>
<dbReference type="PROSITE" id="PS51257">
    <property type="entry name" value="PROKAR_LIPOPROTEIN"/>
    <property type="match status" value="1"/>
</dbReference>
<protein>
    <submittedName>
        <fullName evidence="1">Uncharacterized protein</fullName>
    </submittedName>
</protein>
<accession>A0A1H5PMN8</accession>
<dbReference type="OrthoDB" id="5178481at2"/>
<dbReference type="Proteomes" id="UP000181980">
    <property type="component" value="Unassembled WGS sequence"/>
</dbReference>
<sequence>MRHFGWIVAAPVAALLLAACGDEEAPRSASPSDAPSSADSGQLYTGIFTVLEGYGHGPQLCSMVAESYPPQCGGPDIAGWNWDQAPDAESANGVTWGFYSVTGTWDGTTFTLTEPPLSGAATSPVLPDDAVLDFTPPCEPPAGGWVVVDAATANEAGRAAAEDYAYAQPDFAGTWIDSFARPNILTFSFTGDLERHETALRGLWGGPLCVTGAERTMQELIAIQDEIVAAGPGVPATALDLVSGQVTLDVFVADGQQEQLDERYGAGVVRVSAALRPVE</sequence>
<dbReference type="EMBL" id="FNUC01000004">
    <property type="protein sequence ID" value="SEF14974.1"/>
    <property type="molecule type" value="Genomic_DNA"/>
</dbReference>
<evidence type="ECO:0000313" key="2">
    <source>
        <dbReference type="Proteomes" id="UP000181980"/>
    </source>
</evidence>
<dbReference type="AlphaFoldDB" id="A0A1H5PMN8"/>
<organism evidence="1 2">
    <name type="scientific">Jiangella alba</name>
    <dbReference type="NCBI Taxonomy" id="561176"/>
    <lineage>
        <taxon>Bacteria</taxon>
        <taxon>Bacillati</taxon>
        <taxon>Actinomycetota</taxon>
        <taxon>Actinomycetes</taxon>
        <taxon>Jiangellales</taxon>
        <taxon>Jiangellaceae</taxon>
        <taxon>Jiangella</taxon>
    </lineage>
</organism>
<keyword evidence="2" id="KW-1185">Reference proteome</keyword>
<proteinExistence type="predicted"/>
<gene>
    <name evidence="1" type="ORF">SAMN04488561_4800</name>
</gene>